<dbReference type="InterPro" id="IPR032675">
    <property type="entry name" value="LRR_dom_sf"/>
</dbReference>
<keyword evidence="3" id="KW-1185">Reference proteome</keyword>
<evidence type="ECO:0000256" key="1">
    <source>
        <dbReference type="SAM" id="SignalP"/>
    </source>
</evidence>
<feature type="chain" id="PRO_5042233191" description="F-box domain-containing protein" evidence="1">
    <location>
        <begin position="21"/>
        <end position="442"/>
    </location>
</feature>
<accession>A0AAD7MW29</accession>
<name>A0AAD7MW29_9AGAR</name>
<sequence length="442" mass="49995">MPTVVLCPSLLATISTIIVASSIERLPFELLSSIFELALGNYWELRDKGPYELDRSAFAAVCTVWRAVILRSPSLWNSLEASTDTPCRLVSTSLSLGRLLPLQLRLDLRRGSVFSPENTLHCFTHHFHRLQLLCVTASDAEIISTLAILIASHRVVTLRYISVICLGKHGDQFGILDLGCAVHSLRSLKLRRVRFNWTCPGVFAGLTTLVLRDMLLCWAPGWEFWHSLSIGAPKLARLCVRNMGCSSFPPSHQTIRFHSVTDLDLFYAIDCASLRQLVSAFVLPALARFYFIAPSTEYLADLFVGSDGADYLDTLALYIPDVDLDLLQHFFRWCPNLRFLDVRTSEREVLEAIGIREHMQRGYSVVCPALSVLAVADEHPKLVRQCMVACWPFSRAMDHVIFRGGFPEIDDYDEDLKWIQERVAVGIRLRYVHPPWVEDVFA</sequence>
<organism evidence="2 3">
    <name type="scientific">Mycena metata</name>
    <dbReference type="NCBI Taxonomy" id="1033252"/>
    <lineage>
        <taxon>Eukaryota</taxon>
        <taxon>Fungi</taxon>
        <taxon>Dikarya</taxon>
        <taxon>Basidiomycota</taxon>
        <taxon>Agaricomycotina</taxon>
        <taxon>Agaricomycetes</taxon>
        <taxon>Agaricomycetidae</taxon>
        <taxon>Agaricales</taxon>
        <taxon>Marasmiineae</taxon>
        <taxon>Mycenaceae</taxon>
        <taxon>Mycena</taxon>
    </lineage>
</organism>
<dbReference type="Gene3D" id="3.80.10.10">
    <property type="entry name" value="Ribonuclease Inhibitor"/>
    <property type="match status" value="1"/>
</dbReference>
<protein>
    <recommendedName>
        <fullName evidence="4">F-box domain-containing protein</fullName>
    </recommendedName>
</protein>
<keyword evidence="1" id="KW-0732">Signal</keyword>
<evidence type="ECO:0000313" key="2">
    <source>
        <dbReference type="EMBL" id="KAJ7734605.1"/>
    </source>
</evidence>
<dbReference type="AlphaFoldDB" id="A0AAD7MW29"/>
<feature type="signal peptide" evidence="1">
    <location>
        <begin position="1"/>
        <end position="20"/>
    </location>
</feature>
<proteinExistence type="predicted"/>
<reference evidence="2" key="1">
    <citation type="submission" date="2023-03" db="EMBL/GenBank/DDBJ databases">
        <title>Massive genome expansion in bonnet fungi (Mycena s.s.) driven by repeated elements and novel gene families across ecological guilds.</title>
        <authorList>
            <consortium name="Lawrence Berkeley National Laboratory"/>
            <person name="Harder C.B."/>
            <person name="Miyauchi S."/>
            <person name="Viragh M."/>
            <person name="Kuo A."/>
            <person name="Thoen E."/>
            <person name="Andreopoulos B."/>
            <person name="Lu D."/>
            <person name="Skrede I."/>
            <person name="Drula E."/>
            <person name="Henrissat B."/>
            <person name="Morin E."/>
            <person name="Kohler A."/>
            <person name="Barry K."/>
            <person name="LaButti K."/>
            <person name="Morin E."/>
            <person name="Salamov A."/>
            <person name="Lipzen A."/>
            <person name="Mereny Z."/>
            <person name="Hegedus B."/>
            <person name="Baldrian P."/>
            <person name="Stursova M."/>
            <person name="Weitz H."/>
            <person name="Taylor A."/>
            <person name="Grigoriev I.V."/>
            <person name="Nagy L.G."/>
            <person name="Martin F."/>
            <person name="Kauserud H."/>
        </authorList>
    </citation>
    <scope>NUCLEOTIDE SEQUENCE</scope>
    <source>
        <strain evidence="2">CBHHK182m</strain>
    </source>
</reference>
<evidence type="ECO:0000313" key="3">
    <source>
        <dbReference type="Proteomes" id="UP001215598"/>
    </source>
</evidence>
<dbReference type="Proteomes" id="UP001215598">
    <property type="component" value="Unassembled WGS sequence"/>
</dbReference>
<gene>
    <name evidence="2" type="ORF">B0H16DRAFT_1731672</name>
</gene>
<dbReference type="EMBL" id="JARKIB010000131">
    <property type="protein sequence ID" value="KAJ7734605.1"/>
    <property type="molecule type" value="Genomic_DNA"/>
</dbReference>
<comment type="caution">
    <text evidence="2">The sequence shown here is derived from an EMBL/GenBank/DDBJ whole genome shotgun (WGS) entry which is preliminary data.</text>
</comment>
<evidence type="ECO:0008006" key="4">
    <source>
        <dbReference type="Google" id="ProtNLM"/>
    </source>
</evidence>
<dbReference type="SUPFAM" id="SSF52047">
    <property type="entry name" value="RNI-like"/>
    <property type="match status" value="1"/>
</dbReference>
<dbReference type="Gene3D" id="1.20.1280.50">
    <property type="match status" value="1"/>
</dbReference>